<dbReference type="Proteomes" id="UP000231019">
    <property type="component" value="Unassembled WGS sequence"/>
</dbReference>
<dbReference type="InterPro" id="IPR021375">
    <property type="entry name" value="DUF2997"/>
</dbReference>
<evidence type="ECO:0008006" key="3">
    <source>
        <dbReference type="Google" id="ProtNLM"/>
    </source>
</evidence>
<gene>
    <name evidence="1" type="ORF">COW36_19330</name>
</gene>
<dbReference type="AlphaFoldDB" id="A0A2M7G067"/>
<name>A0A2M7G067_9BACT</name>
<accession>A0A2M7G067</accession>
<protein>
    <recommendedName>
        <fullName evidence="3">DUF2997 domain-containing protein</fullName>
    </recommendedName>
</protein>
<proteinExistence type="predicted"/>
<organism evidence="1 2">
    <name type="scientific">bacterium (Candidatus Blackallbacteria) CG17_big_fil_post_rev_8_21_14_2_50_48_46</name>
    <dbReference type="NCBI Taxonomy" id="2014261"/>
    <lineage>
        <taxon>Bacteria</taxon>
        <taxon>Candidatus Blackallbacteria</taxon>
    </lineage>
</organism>
<evidence type="ECO:0000313" key="2">
    <source>
        <dbReference type="Proteomes" id="UP000231019"/>
    </source>
</evidence>
<reference evidence="1 2" key="1">
    <citation type="submission" date="2017-09" db="EMBL/GenBank/DDBJ databases">
        <title>Depth-based differentiation of microbial function through sediment-hosted aquifers and enrichment of novel symbionts in the deep terrestrial subsurface.</title>
        <authorList>
            <person name="Probst A.J."/>
            <person name="Ladd B."/>
            <person name="Jarett J.K."/>
            <person name="Geller-Mcgrath D.E."/>
            <person name="Sieber C.M."/>
            <person name="Emerson J.B."/>
            <person name="Anantharaman K."/>
            <person name="Thomas B.C."/>
            <person name="Malmstrom R."/>
            <person name="Stieglmeier M."/>
            <person name="Klingl A."/>
            <person name="Woyke T."/>
            <person name="Ryan C.M."/>
            <person name="Banfield J.F."/>
        </authorList>
    </citation>
    <scope>NUCLEOTIDE SEQUENCE [LARGE SCALE GENOMIC DNA]</scope>
    <source>
        <strain evidence="1">CG17_big_fil_post_rev_8_21_14_2_50_48_46</strain>
    </source>
</reference>
<dbReference type="Pfam" id="PF11211">
    <property type="entry name" value="DUF2997"/>
    <property type="match status" value="1"/>
</dbReference>
<evidence type="ECO:0000313" key="1">
    <source>
        <dbReference type="EMBL" id="PIW15076.1"/>
    </source>
</evidence>
<sequence length="67" mass="7443">MSQAEFQIKIAPNGDVQIEVMGAQGPVCTELSAFLEDALGVVEDRRFKSEYYSAQVQNDGSIQNKQY</sequence>
<comment type="caution">
    <text evidence="1">The sequence shown here is derived from an EMBL/GenBank/DDBJ whole genome shotgun (WGS) entry which is preliminary data.</text>
</comment>
<dbReference type="EMBL" id="PFFQ01000054">
    <property type="protein sequence ID" value="PIW15076.1"/>
    <property type="molecule type" value="Genomic_DNA"/>
</dbReference>